<dbReference type="SUPFAM" id="SSF56672">
    <property type="entry name" value="DNA/RNA polymerases"/>
    <property type="match status" value="1"/>
</dbReference>
<gene>
    <name evidence="2" type="ORF">CR513_00149</name>
</gene>
<dbReference type="OrthoDB" id="6819079at2759"/>
<dbReference type="Proteomes" id="UP000257109">
    <property type="component" value="Unassembled WGS sequence"/>
</dbReference>
<comment type="caution">
    <text evidence="2">The sequence shown here is derived from an EMBL/GenBank/DDBJ whole genome shotgun (WGS) entry which is preliminary data.</text>
</comment>
<sequence>MLGKPSINDVLERRNHILKDMSLWGEALKIVVYILNRVSSKGYKFYNPTSRFFFEIGNTRFLKEVEFKKEENIRNVVFVKEFVNDIVQVLIPITVQETTLVIEDNVQTIVPDIVLEQDYDERGHATPNDSIVFLQEHEDDIGLIKDYSINFCQAMCSSNSQKWINVIKDEMKSMQDNDILDLVELPKGMKPIGYKWIFKTEKDFKGNIERYKDCLVAKGFTYKEDIDYNRNFSLVSSKDSFRTIMVLVAHFDLELHQMDVKIVFLNGDINETIYMVQLENFVLDDSKSMVCKLKKFIYGLKHASCQWYHKFHQVITSYGFEANVVDNCVYHKLNGSKYIFLILYVDNILLASSDIGLLHENKRFLMKNF</sequence>
<organism evidence="2 3">
    <name type="scientific">Mucuna pruriens</name>
    <name type="common">Velvet bean</name>
    <name type="synonym">Dolichos pruriens</name>
    <dbReference type="NCBI Taxonomy" id="157652"/>
    <lineage>
        <taxon>Eukaryota</taxon>
        <taxon>Viridiplantae</taxon>
        <taxon>Streptophyta</taxon>
        <taxon>Embryophyta</taxon>
        <taxon>Tracheophyta</taxon>
        <taxon>Spermatophyta</taxon>
        <taxon>Magnoliopsida</taxon>
        <taxon>eudicotyledons</taxon>
        <taxon>Gunneridae</taxon>
        <taxon>Pentapetalae</taxon>
        <taxon>rosids</taxon>
        <taxon>fabids</taxon>
        <taxon>Fabales</taxon>
        <taxon>Fabaceae</taxon>
        <taxon>Papilionoideae</taxon>
        <taxon>50 kb inversion clade</taxon>
        <taxon>NPAAA clade</taxon>
        <taxon>indigoferoid/millettioid clade</taxon>
        <taxon>Phaseoleae</taxon>
        <taxon>Mucuna</taxon>
    </lineage>
</organism>
<protein>
    <recommendedName>
        <fullName evidence="1">Reverse transcriptase Ty1/copia-type domain-containing protein</fullName>
    </recommendedName>
</protein>
<evidence type="ECO:0000313" key="3">
    <source>
        <dbReference type="Proteomes" id="UP000257109"/>
    </source>
</evidence>
<reference evidence="2" key="1">
    <citation type="submission" date="2018-05" db="EMBL/GenBank/DDBJ databases">
        <title>Draft genome of Mucuna pruriens seed.</title>
        <authorList>
            <person name="Nnadi N.E."/>
            <person name="Vos R."/>
            <person name="Hasami M.H."/>
            <person name="Devisetty U.K."/>
            <person name="Aguiy J.C."/>
        </authorList>
    </citation>
    <scope>NUCLEOTIDE SEQUENCE [LARGE SCALE GENOMIC DNA]</scope>
    <source>
        <strain evidence="2">JCA_2017</strain>
    </source>
</reference>
<proteinExistence type="predicted"/>
<dbReference type="InterPro" id="IPR013103">
    <property type="entry name" value="RVT_2"/>
</dbReference>
<feature type="domain" description="Reverse transcriptase Ty1/copia-type" evidence="1">
    <location>
        <begin position="177"/>
        <end position="369"/>
    </location>
</feature>
<name>A0A371IID1_MUCPR</name>
<dbReference type="EMBL" id="QJKJ01000023">
    <property type="protein sequence ID" value="RDY14745.1"/>
    <property type="molecule type" value="Genomic_DNA"/>
</dbReference>
<evidence type="ECO:0000259" key="1">
    <source>
        <dbReference type="Pfam" id="PF07727"/>
    </source>
</evidence>
<keyword evidence="3" id="KW-1185">Reference proteome</keyword>
<feature type="non-terminal residue" evidence="2">
    <location>
        <position position="1"/>
    </location>
</feature>
<evidence type="ECO:0000313" key="2">
    <source>
        <dbReference type="EMBL" id="RDY14745.1"/>
    </source>
</evidence>
<dbReference type="Pfam" id="PF07727">
    <property type="entry name" value="RVT_2"/>
    <property type="match status" value="1"/>
</dbReference>
<dbReference type="InterPro" id="IPR043502">
    <property type="entry name" value="DNA/RNA_pol_sf"/>
</dbReference>
<dbReference type="AlphaFoldDB" id="A0A371IID1"/>
<accession>A0A371IID1</accession>